<keyword evidence="2" id="KW-1185">Reference proteome</keyword>
<dbReference type="HOGENOM" id="CLU_1208893_0_0_3"/>
<geneLocation type="plasmid" evidence="1 2">
    <name>pPA115</name>
</geneLocation>
<dbReference type="AlphaFoldDB" id="A0A073CBD5"/>
<accession>A0A073CBD5</accession>
<dbReference type="Proteomes" id="UP000027395">
    <property type="component" value="Plasmid pPA115"/>
</dbReference>
<sequence>MLLRNRQKPKIIVSNHSIKARLSPKVFVLPNRDIIPVYKPQNIEPKPPRSFLWVGRWFRFGVALFLFLSMLLGTSGCSSNPTSVSWLKATEIVPLDLVKTVITENSQLNPQEVSSSVNAFIVKGKAGQLIVFNLNHQGVCGKAKCLYVGYLISKKTTPVPVLTTYLNPNLPPQTPLFKIVSDPSLSSDLPCLQIQQSIGKSMRQSKWCFNNHQYQIVQTSVIESTAKQK</sequence>
<evidence type="ECO:0000313" key="1">
    <source>
        <dbReference type="EMBL" id="KEI65247.1"/>
    </source>
</evidence>
<keyword evidence="1" id="KW-0614">Plasmid</keyword>
<reference evidence="1 2" key="1">
    <citation type="journal article" date="2014" name="Appl. Environ. Microbiol.">
        <title>Elucidation of insertion elements encoded on plasmids and in vitro construction of shuttle vectors from the toxic cyanobacterium Planktothrix.</title>
        <authorList>
            <person name="Christiansen G."/>
            <person name="Goesmann A."/>
            <person name="Kurmayer R."/>
        </authorList>
    </citation>
    <scope>NUCLEOTIDE SEQUENCE [LARGE SCALE GENOMIC DNA]</scope>
    <source>
        <strain evidence="1 2">NIVA-CYA 126/8</strain>
        <plasmid evidence="1">pPA115</plasmid>
    </source>
</reference>
<gene>
    <name evidence="1" type="ORF">A19Y_9043</name>
</gene>
<evidence type="ECO:0000313" key="2">
    <source>
        <dbReference type="Proteomes" id="UP000027395"/>
    </source>
</evidence>
<proteinExistence type="predicted"/>
<dbReference type="PATRIC" id="fig|388467.6.peg.4669"/>
<dbReference type="EMBL" id="CM002804">
    <property type="protein sequence ID" value="KEI65247.1"/>
    <property type="molecule type" value="Genomic_DNA"/>
</dbReference>
<protein>
    <submittedName>
        <fullName evidence="1">Uncharacterized protein</fullName>
    </submittedName>
</protein>
<organism evidence="1 2">
    <name type="scientific">Planktothrix agardhii (strain NIVA-CYA 126/8)</name>
    <dbReference type="NCBI Taxonomy" id="388467"/>
    <lineage>
        <taxon>Bacteria</taxon>
        <taxon>Bacillati</taxon>
        <taxon>Cyanobacteriota</taxon>
        <taxon>Cyanophyceae</taxon>
        <taxon>Oscillatoriophycideae</taxon>
        <taxon>Oscillatoriales</taxon>
        <taxon>Microcoleaceae</taxon>
        <taxon>Planktothrix</taxon>
    </lineage>
</organism>
<name>A0A073CBD5_PLAA1</name>
<dbReference type="RefSeq" id="WP_052369743.1">
    <property type="nucleotide sequence ID" value="NZ_CM002804.1"/>
</dbReference>